<evidence type="ECO:0000313" key="3">
    <source>
        <dbReference type="Ensembl" id="ENSHHUP00000056062.1"/>
    </source>
</evidence>
<dbReference type="PANTHER" id="PTHR16277">
    <property type="entry name" value="CELL DIVISION CYCLE ASSOCIATED PROTEIN 4/SERTA DOMAIN-CONTAINING PROTEIN 2"/>
    <property type="match status" value="1"/>
</dbReference>
<proteinExistence type="predicted"/>
<feature type="domain" description="SERTA" evidence="2">
    <location>
        <begin position="71"/>
        <end position="118"/>
    </location>
</feature>
<evidence type="ECO:0000313" key="4">
    <source>
        <dbReference type="Proteomes" id="UP000314982"/>
    </source>
</evidence>
<dbReference type="AlphaFoldDB" id="A0A4W5NYD3"/>
<reference evidence="3" key="2">
    <citation type="submission" date="2025-08" db="UniProtKB">
        <authorList>
            <consortium name="Ensembl"/>
        </authorList>
    </citation>
    <scope>IDENTIFICATION</scope>
</reference>
<dbReference type="Proteomes" id="UP000314982">
    <property type="component" value="Unassembled WGS sequence"/>
</dbReference>
<dbReference type="STRING" id="62062.ENSHHUP00000056062"/>
<dbReference type="GO" id="GO:0005634">
    <property type="term" value="C:nucleus"/>
    <property type="evidence" value="ECO:0007669"/>
    <property type="project" value="TreeGrafter"/>
</dbReference>
<keyword evidence="4" id="KW-1185">Reference proteome</keyword>
<evidence type="ECO:0000259" key="2">
    <source>
        <dbReference type="PROSITE" id="PS51053"/>
    </source>
</evidence>
<evidence type="ECO:0000256" key="1">
    <source>
        <dbReference type="SAM" id="MobiDB-lite"/>
    </source>
</evidence>
<feature type="compositionally biased region" description="Basic and acidic residues" evidence="1">
    <location>
        <begin position="114"/>
        <end position="124"/>
    </location>
</feature>
<dbReference type="InterPro" id="IPR009263">
    <property type="entry name" value="SERTA_dom"/>
</dbReference>
<reference evidence="3" key="3">
    <citation type="submission" date="2025-09" db="UniProtKB">
        <authorList>
            <consortium name="Ensembl"/>
        </authorList>
    </citation>
    <scope>IDENTIFICATION</scope>
</reference>
<dbReference type="PROSITE" id="PS51053">
    <property type="entry name" value="SERTA"/>
    <property type="match status" value="1"/>
</dbReference>
<dbReference type="InterPro" id="IPR052262">
    <property type="entry name" value="E2F-SERTA_domain_protein"/>
</dbReference>
<dbReference type="PANTHER" id="PTHR16277:SF16">
    <property type="entry name" value="SERTA DOMAIN-CONTAINING PROTEIN"/>
    <property type="match status" value="1"/>
</dbReference>
<dbReference type="Pfam" id="PF06031">
    <property type="entry name" value="SERTA"/>
    <property type="match status" value="1"/>
</dbReference>
<feature type="region of interest" description="Disordered" evidence="1">
    <location>
        <begin position="114"/>
        <end position="151"/>
    </location>
</feature>
<reference evidence="4" key="1">
    <citation type="submission" date="2018-06" db="EMBL/GenBank/DDBJ databases">
        <title>Genome assembly of Danube salmon.</title>
        <authorList>
            <person name="Macqueen D.J."/>
            <person name="Gundappa M.K."/>
        </authorList>
    </citation>
    <scope>NUCLEOTIDE SEQUENCE [LARGE SCALE GENOMIC DNA]</scope>
</reference>
<accession>A0A4W5NYD3</accession>
<protein>
    <submittedName>
        <fullName evidence="3">Si:dkey-177p2.6</fullName>
    </submittedName>
</protein>
<sequence length="275" mass="30300">MGQRDIVSYETSVRRKSRILTASTMCRLDVECTVKGPEQHGNALPSSRYMVGRGVKRKLSDCEDQMLDLPYPQQRQLVLDLCLDKLQSCQRRAEPSLHRSVLLANTLRQIQREMRQEGGPHHPESPPQAPATPRHSPDLPPVPSDRPSTPVAVLSSSLLCEDYDAQSTCTELPKGPGLEDGGKSPDLLFGSFEITNSTSYLTDLQLDDIFEDIDTSMYDPSDFSVLACPPPRGSSGASSGNDYNLKAFSTCTNSSSALQMCLNDLDHIMEILVRS</sequence>
<dbReference type="Ensembl" id="ENSHHUT00000057997.1">
    <property type="protein sequence ID" value="ENSHHUP00000056062.1"/>
    <property type="gene ID" value="ENSHHUG00000033485.1"/>
</dbReference>
<name>A0A4W5NYD3_9TELE</name>
<dbReference type="GeneTree" id="ENSGT00530000063867"/>
<organism evidence="3 4">
    <name type="scientific">Hucho hucho</name>
    <name type="common">huchen</name>
    <dbReference type="NCBI Taxonomy" id="62062"/>
    <lineage>
        <taxon>Eukaryota</taxon>
        <taxon>Metazoa</taxon>
        <taxon>Chordata</taxon>
        <taxon>Craniata</taxon>
        <taxon>Vertebrata</taxon>
        <taxon>Euteleostomi</taxon>
        <taxon>Actinopterygii</taxon>
        <taxon>Neopterygii</taxon>
        <taxon>Teleostei</taxon>
        <taxon>Protacanthopterygii</taxon>
        <taxon>Salmoniformes</taxon>
        <taxon>Salmonidae</taxon>
        <taxon>Salmoninae</taxon>
        <taxon>Hucho</taxon>
    </lineage>
</organism>